<reference evidence="1 2" key="1">
    <citation type="submission" date="2016-10" db="EMBL/GenBank/DDBJ databases">
        <title>Rodentibacter gen. nov. and new species.</title>
        <authorList>
            <person name="Christensen H."/>
        </authorList>
    </citation>
    <scope>NUCLEOTIDE SEQUENCE [LARGE SCALE GENOMIC DNA]</scope>
    <source>
        <strain evidence="1 2">1996246016</strain>
    </source>
</reference>
<evidence type="ECO:0000313" key="2">
    <source>
        <dbReference type="Proteomes" id="UP000188541"/>
    </source>
</evidence>
<dbReference type="AlphaFoldDB" id="A0A1V3JD36"/>
<dbReference type="EMBL" id="MLHO01000048">
    <property type="protein sequence ID" value="OOF54593.1"/>
    <property type="molecule type" value="Genomic_DNA"/>
</dbReference>
<evidence type="ECO:0000313" key="1">
    <source>
        <dbReference type="EMBL" id="OOF54593.1"/>
    </source>
</evidence>
<comment type="caution">
    <text evidence="1">The sequence shown here is derived from an EMBL/GenBank/DDBJ whole genome shotgun (WGS) entry which is preliminary data.</text>
</comment>
<proteinExistence type="predicted"/>
<keyword evidence="2" id="KW-1185">Reference proteome</keyword>
<protein>
    <submittedName>
        <fullName evidence="1">Uncharacterized protein</fullName>
    </submittedName>
</protein>
<dbReference type="OrthoDB" id="5679123at2"/>
<gene>
    <name evidence="1" type="ORF">BKK55_08910</name>
</gene>
<dbReference type="Proteomes" id="UP000188541">
    <property type="component" value="Unassembled WGS sequence"/>
</dbReference>
<organism evidence="1 2">
    <name type="scientific">Rodentibacter genomosp. 2</name>
    <dbReference type="NCBI Taxonomy" id="1908266"/>
    <lineage>
        <taxon>Bacteria</taxon>
        <taxon>Pseudomonadati</taxon>
        <taxon>Pseudomonadota</taxon>
        <taxon>Gammaproteobacteria</taxon>
        <taxon>Pasteurellales</taxon>
        <taxon>Pasteurellaceae</taxon>
        <taxon>Rodentibacter</taxon>
    </lineage>
</organism>
<sequence length="64" mass="7138">MKSYLSYENEYSIYGISPGLPMYEQSRDSCLTKATLTEGRIILNKDTTPTETTVQALGINTDIT</sequence>
<name>A0A1V3JD36_9PAST</name>
<dbReference type="RefSeq" id="WP_077551417.1">
    <property type="nucleotide sequence ID" value="NZ_MLHO01000048.1"/>
</dbReference>
<accession>A0A1V3JD36</accession>